<comment type="caution">
    <text evidence="2">The sequence shown here is derived from an EMBL/GenBank/DDBJ whole genome shotgun (WGS) entry which is preliminary data.</text>
</comment>
<dbReference type="EMBL" id="LQBM01000004">
    <property type="protein sequence ID" value="KUG58024.1"/>
    <property type="molecule type" value="Genomic_DNA"/>
</dbReference>
<evidence type="ECO:0000313" key="3">
    <source>
        <dbReference type="Proteomes" id="UP000054023"/>
    </source>
</evidence>
<dbReference type="AlphaFoldDB" id="A0A0W8IDN3"/>
<protein>
    <submittedName>
        <fullName evidence="2">Biopolymer transporter Tol</fullName>
    </submittedName>
</protein>
<reference evidence="3" key="1">
    <citation type="submission" date="2015-12" db="EMBL/GenBank/DDBJ databases">
        <authorList>
            <person name="Nair G.R."/>
            <person name="Kaur G."/>
            <person name="Mayilraj S."/>
        </authorList>
    </citation>
    <scope>NUCLEOTIDE SEQUENCE [LARGE SCALE GENOMIC DNA]</scope>
    <source>
        <strain evidence="3">CD08_7</strain>
    </source>
</reference>
<keyword evidence="3" id="KW-1185">Reference proteome</keyword>
<dbReference type="RefSeq" id="WP_058889255.1">
    <property type="nucleotide sequence ID" value="NZ_LQBM01000004.1"/>
</dbReference>
<sequence>MTEETPSAEEDQRWLVIKGRRWRRTDPALSEELVTALKSHLGRGRSGVAAGKKTGDEERVTASRKRVGLAKTGLGERGPYWWELPEAQRISAAKAALAELDALDPEDETASQ</sequence>
<evidence type="ECO:0000256" key="1">
    <source>
        <dbReference type="SAM" id="MobiDB-lite"/>
    </source>
</evidence>
<organism evidence="2 3">
    <name type="scientific">Nesterenkonia jeotgali</name>
    <dbReference type="NCBI Taxonomy" id="317018"/>
    <lineage>
        <taxon>Bacteria</taxon>
        <taxon>Bacillati</taxon>
        <taxon>Actinomycetota</taxon>
        <taxon>Actinomycetes</taxon>
        <taxon>Micrococcales</taxon>
        <taxon>Micrococcaceae</taxon>
        <taxon>Nesterenkonia</taxon>
    </lineage>
</organism>
<gene>
    <name evidence="2" type="ORF">AVL63_05875</name>
</gene>
<dbReference type="OrthoDB" id="34459at2"/>
<evidence type="ECO:0000313" key="2">
    <source>
        <dbReference type="EMBL" id="KUG58024.1"/>
    </source>
</evidence>
<feature type="region of interest" description="Disordered" evidence="1">
    <location>
        <begin position="42"/>
        <end position="63"/>
    </location>
</feature>
<dbReference type="Proteomes" id="UP000054023">
    <property type="component" value="Unassembled WGS sequence"/>
</dbReference>
<name>A0A0W8IDN3_9MICC</name>
<dbReference type="STRING" id="317018.AVL63_05875"/>
<accession>A0A0W8IDN3</accession>
<proteinExistence type="predicted"/>